<dbReference type="GO" id="GO:0004311">
    <property type="term" value="F:geranylgeranyl diphosphate synthase activity"/>
    <property type="evidence" value="ECO:0007669"/>
    <property type="project" value="InterPro"/>
</dbReference>
<organism evidence="1 2">
    <name type="scientific">Neisseria weaveri</name>
    <dbReference type="NCBI Taxonomy" id="28091"/>
    <lineage>
        <taxon>Bacteria</taxon>
        <taxon>Pseudomonadati</taxon>
        <taxon>Pseudomonadota</taxon>
        <taxon>Betaproteobacteria</taxon>
        <taxon>Neisseriales</taxon>
        <taxon>Neisseriaceae</taxon>
        <taxon>Neisseria</taxon>
    </lineage>
</organism>
<dbReference type="NCBIfam" id="TIGR03464">
    <property type="entry name" value="HpnC"/>
    <property type="match status" value="1"/>
</dbReference>
<dbReference type="InterPro" id="IPR008949">
    <property type="entry name" value="Isoprenoid_synthase_dom_sf"/>
</dbReference>
<dbReference type="InterPro" id="IPR044843">
    <property type="entry name" value="Trans_IPPS_bact-type"/>
</dbReference>
<reference evidence="1 2" key="1">
    <citation type="submission" date="2018-12" db="EMBL/GenBank/DDBJ databases">
        <authorList>
            <consortium name="Pathogen Informatics"/>
        </authorList>
    </citation>
    <scope>NUCLEOTIDE SEQUENCE [LARGE SCALE GENOMIC DNA]</scope>
    <source>
        <strain evidence="1 2">NCTC12742</strain>
    </source>
</reference>
<protein>
    <submittedName>
        <fullName evidence="1">Transferase</fullName>
        <ecNumber evidence="1">2.5.1.96</ecNumber>
    </submittedName>
</protein>
<evidence type="ECO:0000313" key="2">
    <source>
        <dbReference type="Proteomes" id="UP000272771"/>
    </source>
</evidence>
<dbReference type="OrthoDB" id="9807580at2"/>
<dbReference type="AlphaFoldDB" id="A0A448VPC7"/>
<name>A0A448VPC7_9NEIS</name>
<dbReference type="InterPro" id="IPR002060">
    <property type="entry name" value="Squ/phyt_synthse"/>
</dbReference>
<dbReference type="EMBL" id="LR134533">
    <property type="protein sequence ID" value="VEJ51646.1"/>
    <property type="molecule type" value="Genomic_DNA"/>
</dbReference>
<dbReference type="Gene3D" id="1.10.600.10">
    <property type="entry name" value="Farnesyl Diphosphate Synthase"/>
    <property type="match status" value="1"/>
</dbReference>
<dbReference type="SUPFAM" id="SSF48576">
    <property type="entry name" value="Terpenoid synthases"/>
    <property type="match status" value="1"/>
</dbReference>
<gene>
    <name evidence="1" type="primary">crtM_1</name>
    <name evidence="1" type="ORF">NCTC12742_01544</name>
</gene>
<dbReference type="Pfam" id="PF00494">
    <property type="entry name" value="SQS_PSY"/>
    <property type="match status" value="1"/>
</dbReference>
<sequence>MMSVNHYENFPVGSLALPRRLRRPVHAVYAFARMADDIADEGEAGNEQRLQQLAKLRSELDKIGRGELPEMQVMRNLQQRAVVPFHLPLAPFYDLLSAFEQDVVKKRYETFAELVDYCRRSANPVGRIMLHLYGETDKLSLAQSDGICTALQLINFWQDVAVDWQKGRVYIPQEDLQKFDISEQQIAEGKVNFAFQRLMAYECNRAYKMLKAGSPLGKTLQGRIGFELRMIIIGGLTVLQKLDENRYDVFNNRPKLKAKDWWMIVKRAWLKK</sequence>
<evidence type="ECO:0000313" key="1">
    <source>
        <dbReference type="EMBL" id="VEJ51646.1"/>
    </source>
</evidence>
<keyword evidence="1" id="KW-0808">Transferase</keyword>
<dbReference type="EC" id="2.5.1.96" evidence="1"/>
<dbReference type="GO" id="GO:0051996">
    <property type="term" value="F:squalene synthase [NAD(P)H] activity"/>
    <property type="evidence" value="ECO:0007669"/>
    <property type="project" value="InterPro"/>
</dbReference>
<dbReference type="GO" id="GO:0016114">
    <property type="term" value="P:terpenoid biosynthetic process"/>
    <property type="evidence" value="ECO:0007669"/>
    <property type="project" value="UniProtKB-ARBA"/>
</dbReference>
<proteinExistence type="predicted"/>
<dbReference type="STRING" id="28091.SAMEA3174300_00105"/>
<dbReference type="SFLD" id="SFLDG01018">
    <property type="entry name" value="Squalene/Phytoene_Synthase_Lik"/>
    <property type="match status" value="1"/>
</dbReference>
<dbReference type="SFLD" id="SFLDS00005">
    <property type="entry name" value="Isoprenoid_Synthase_Type_I"/>
    <property type="match status" value="1"/>
</dbReference>
<dbReference type="InterPro" id="IPR033904">
    <property type="entry name" value="Trans_IPPS_HH"/>
</dbReference>
<keyword evidence="2" id="KW-1185">Reference proteome</keyword>
<dbReference type="InterPro" id="IPR017827">
    <property type="entry name" value="HSQ_synthase_HpnC"/>
</dbReference>
<dbReference type="Proteomes" id="UP000272771">
    <property type="component" value="Chromosome"/>
</dbReference>
<dbReference type="PANTHER" id="PTHR31480">
    <property type="entry name" value="BIFUNCTIONAL LYCOPENE CYCLASE/PHYTOENE SYNTHASE"/>
    <property type="match status" value="1"/>
</dbReference>
<dbReference type="SFLD" id="SFLDG01212">
    <property type="entry name" value="Phytoene_synthase_like"/>
    <property type="match status" value="1"/>
</dbReference>
<accession>A0A448VPC7</accession>
<dbReference type="CDD" id="cd00683">
    <property type="entry name" value="Trans_IPPS_HH"/>
    <property type="match status" value="1"/>
</dbReference>